<dbReference type="InterPro" id="IPR051666">
    <property type="entry name" value="SP_Capacitation_Regulator"/>
</dbReference>
<feature type="domain" description="Fibronectin type-II" evidence="8">
    <location>
        <begin position="2027"/>
        <end position="2073"/>
    </location>
</feature>
<organism evidence="9 10">
    <name type="scientific">Porites lobata</name>
    <dbReference type="NCBI Taxonomy" id="104759"/>
    <lineage>
        <taxon>Eukaryota</taxon>
        <taxon>Metazoa</taxon>
        <taxon>Cnidaria</taxon>
        <taxon>Anthozoa</taxon>
        <taxon>Hexacorallia</taxon>
        <taxon>Scleractinia</taxon>
        <taxon>Fungiina</taxon>
        <taxon>Poritidae</taxon>
        <taxon>Porites</taxon>
    </lineage>
</organism>
<dbReference type="PROSITE" id="PS50234">
    <property type="entry name" value="VWFA"/>
    <property type="match status" value="1"/>
</dbReference>
<dbReference type="Gene3D" id="3.40.50.410">
    <property type="entry name" value="von Willebrand factor, type A domain"/>
    <property type="match status" value="1"/>
</dbReference>
<feature type="domain" description="Fibronectin type-II" evidence="8">
    <location>
        <begin position="2363"/>
        <end position="2406"/>
    </location>
</feature>
<feature type="domain" description="Fibronectin type-II" evidence="8">
    <location>
        <begin position="1371"/>
        <end position="1417"/>
    </location>
</feature>
<dbReference type="EMBL" id="CALNXK010000048">
    <property type="protein sequence ID" value="CAH3130914.1"/>
    <property type="molecule type" value="Genomic_DNA"/>
</dbReference>
<reference evidence="9 10" key="1">
    <citation type="submission" date="2022-05" db="EMBL/GenBank/DDBJ databases">
        <authorList>
            <consortium name="Genoscope - CEA"/>
            <person name="William W."/>
        </authorList>
    </citation>
    <scope>NUCLEOTIDE SEQUENCE [LARGE SCALE GENOMIC DNA]</scope>
</reference>
<feature type="domain" description="Fibronectin type-II" evidence="8">
    <location>
        <begin position="1706"/>
        <end position="1752"/>
    </location>
</feature>
<feature type="domain" description="VWFA" evidence="7">
    <location>
        <begin position="1"/>
        <end position="86"/>
    </location>
</feature>
<feature type="domain" description="Fibronectin type-II" evidence="8">
    <location>
        <begin position="224"/>
        <end position="271"/>
    </location>
</feature>
<protein>
    <submittedName>
        <fullName evidence="9">Uncharacterized protein</fullName>
    </submittedName>
</protein>
<dbReference type="Proteomes" id="UP001159405">
    <property type="component" value="Unassembled WGS sequence"/>
</dbReference>
<feature type="domain" description="Fibronectin type-II" evidence="8">
    <location>
        <begin position="548"/>
        <end position="594"/>
    </location>
</feature>
<keyword evidence="10" id="KW-1185">Reference proteome</keyword>
<feature type="domain" description="Fibronectin type-II" evidence="8">
    <location>
        <begin position="1865"/>
        <end position="1911"/>
    </location>
</feature>
<feature type="domain" description="Fibronectin type-II" evidence="8">
    <location>
        <begin position="388"/>
        <end position="434"/>
    </location>
</feature>
<evidence type="ECO:0000259" key="8">
    <source>
        <dbReference type="PROSITE" id="PS51092"/>
    </source>
</evidence>
<evidence type="ECO:0000313" key="10">
    <source>
        <dbReference type="Proteomes" id="UP001159405"/>
    </source>
</evidence>
<feature type="domain" description="Fibronectin type-II" evidence="8">
    <location>
        <begin position="1211"/>
        <end position="1257"/>
    </location>
</feature>
<dbReference type="InterPro" id="IPR000562">
    <property type="entry name" value="FN_type2_dom"/>
</dbReference>
<feature type="domain" description="Fibronectin type-II" evidence="8">
    <location>
        <begin position="882"/>
        <end position="928"/>
    </location>
</feature>
<evidence type="ECO:0000256" key="2">
    <source>
        <dbReference type="ARBA" id="ARBA00010011"/>
    </source>
</evidence>
<evidence type="ECO:0000256" key="4">
    <source>
        <dbReference type="ARBA" id="ARBA00022737"/>
    </source>
</evidence>
<feature type="domain" description="Fibronectin type-II" evidence="8">
    <location>
        <begin position="2864"/>
        <end position="2910"/>
    </location>
</feature>
<comment type="caution">
    <text evidence="9">The sequence shown here is derived from an EMBL/GenBank/DDBJ whole genome shotgun (WGS) entry which is preliminary data.</text>
</comment>
<feature type="domain" description="Fibronectin type-II" evidence="8">
    <location>
        <begin position="2704"/>
        <end position="2750"/>
    </location>
</feature>
<dbReference type="Pfam" id="PF00092">
    <property type="entry name" value="VWA"/>
    <property type="match status" value="1"/>
</dbReference>
<dbReference type="InterPro" id="IPR002035">
    <property type="entry name" value="VWF_A"/>
</dbReference>
<dbReference type="InterPro" id="IPR013806">
    <property type="entry name" value="Kringle-like"/>
</dbReference>
<comment type="subcellular location">
    <subcellularLocation>
        <location evidence="1">Secreted</location>
    </subcellularLocation>
</comment>
<feature type="domain" description="Fibronectin type-II" evidence="8">
    <location>
        <begin position="1532"/>
        <end position="1578"/>
    </location>
</feature>
<evidence type="ECO:0000256" key="3">
    <source>
        <dbReference type="ARBA" id="ARBA00022525"/>
    </source>
</evidence>
<evidence type="ECO:0000256" key="6">
    <source>
        <dbReference type="PROSITE-ProRule" id="PRU00479"/>
    </source>
</evidence>
<keyword evidence="3" id="KW-0964">Secreted</keyword>
<evidence type="ECO:0000256" key="5">
    <source>
        <dbReference type="ARBA" id="ARBA00023157"/>
    </source>
</evidence>
<keyword evidence="5" id="KW-1015">Disulfide bond</keyword>
<comment type="similarity">
    <text evidence="2">Belongs to the seminal plasma protein family.</text>
</comment>
<dbReference type="PROSITE" id="PS51092">
    <property type="entry name" value="FN2_2"/>
    <property type="match status" value="18"/>
</dbReference>
<dbReference type="InterPro" id="IPR036943">
    <property type="entry name" value="FN_type2_sf"/>
</dbReference>
<dbReference type="SUPFAM" id="SSF53300">
    <property type="entry name" value="vWA-like"/>
    <property type="match status" value="1"/>
</dbReference>
<dbReference type="Pfam" id="PF00040">
    <property type="entry name" value="fn2"/>
    <property type="match status" value="18"/>
</dbReference>
<name>A0ABN8P5M7_9CNID</name>
<proteinExistence type="inferred from homology"/>
<evidence type="ECO:0000256" key="1">
    <source>
        <dbReference type="ARBA" id="ARBA00004613"/>
    </source>
</evidence>
<dbReference type="InterPro" id="IPR036465">
    <property type="entry name" value="vWFA_dom_sf"/>
</dbReference>
<feature type="domain" description="Fibronectin type-II" evidence="8">
    <location>
        <begin position="2202"/>
        <end position="2248"/>
    </location>
</feature>
<feature type="domain" description="Fibronectin type-II" evidence="8">
    <location>
        <begin position="721"/>
        <end position="767"/>
    </location>
</feature>
<dbReference type="SUPFAM" id="SSF57440">
    <property type="entry name" value="Kringle-like"/>
    <property type="match status" value="18"/>
</dbReference>
<dbReference type="PANTHER" id="PTHR22918:SF1">
    <property type="entry name" value="FIBRONECTIN TYPE-II DOMAIN-CONTAINING PROTEIN"/>
    <property type="match status" value="1"/>
</dbReference>
<comment type="caution">
    <text evidence="6">Lacks conserved residue(s) required for the propagation of feature annotation.</text>
</comment>
<feature type="domain" description="Fibronectin type-II" evidence="8">
    <location>
        <begin position="2529"/>
        <end position="2575"/>
    </location>
</feature>
<dbReference type="SMART" id="SM00059">
    <property type="entry name" value="FN2"/>
    <property type="match status" value="18"/>
</dbReference>
<gene>
    <name evidence="9" type="ORF">PLOB_00034871</name>
</gene>
<evidence type="ECO:0000259" key="7">
    <source>
        <dbReference type="PROSITE" id="PS50234"/>
    </source>
</evidence>
<evidence type="ECO:0000313" key="9">
    <source>
        <dbReference type="EMBL" id="CAH3130914.1"/>
    </source>
</evidence>
<sequence length="3153" mass="364494">MRYTYYRVFRYARRGVRKVVIVMTDGRSYDSVVGSARLFRGKNIKCYAVGIGRKFNRRQLLQIAGGDRRHVLTAGFRNLRSIAGTIGRRACKGTAKLTVPSCVRPPIPPRRGKTLRITVNLIAKSIGCFRDTGRRAIQTLEGRSRLLRGGYRRRRHAIEKCALAAIRRGWRVFAVQHQGWCASSRTAHLTYRKYGTSNRCRNGKGGPWANDVYVLRGSCSRRTTTNFCCVFPFIYKGRRYRSCTRANSPKRLWCATSPNYDLDKQWGYCPGGGGRAPKIRLTPPLKLQRIGCFKDTYRRAIPQLDGRSVLLRGNYQRRKRAIEKCAYTAIKYGYTIIGVQNGGWCASGPRALKTFAKYGRSNRCRNGKGGPWANDVYRIIGKCRKRSTSGYCCVFPFVYRRRRYTRCARTRRGRPWCAITPDYRPGKQWGYCRGGRAPPLRISGVSIRSLGCYRDTGRRAIPQMDGRSILVKDYYRRRADAILKCALVAMKHRWPVFAVQHQGWCATGVRAHMTYRKYGRSNRCRNGKGGPWANDVYRISGFCRKRTTKRYCCSFPFIYKGRRYNSCTRRKHSRPWCALTPNYDRDKKWGNCAGGRPVRPLPVVPPRGGKVVRVTTGLLAKGIGCFRDTGRRAVATMEGKSHLLAGHYRRRRDAIRKCALAAERRGYRVFAIQHGGWCAASRTAYRTYSKYGRSNRCRNGKGGPWANDVYFLKGSCSARTTRNDCCSFPFIYKGRRYNSCTRIKSKRLWCSLTSRYDRDKKWGYCGGKRELRLSKLRFLSQFQRIGCFRDTSRRAIPQRDGRSRLLRGNYQRRKFSIQKCALDAAKYAFKVFGVQNGGWCASGAHAFRTYAKYGVSNRCRNGKGGPWANDVYRIIGQCRRRTTQGYCCVPFRYRGRRYKGCARNRRGKYWCAISPDYRRSKLWGWCRGGKRKSPPIKVTQGFVIKHVGCFRDTSRRAIPQMDGRDILVRDFYRRRTDAIKKCSSTAMRRGYKAFAVQHQGWCATGPRAHVTYRKYGRSNRCRNGKGGPWANDVYFVFGSCRIRTTSRYCCMFPFIYKGRRHHKCTMKNHKRPWCALTNNYDRDRKWGSCASRPVRPVRPVIPKGKYVNKSSCVGCFRDTGRRAIATLEGKSRLLKGNYRRRSDAMNKCAMAAWRRGFRVFAIQHGGWCAASRTAYRTYSKYGRSNKCRNGKGGPWANDVYFLKGSCRKRSTSGNCCVFPFVYKRRRYYRCVKGNGGRRWCANTPNYDRDRIWGYCAGGRARPIIITLSLRVQRLGCFKDTWRRAVPQLDGKSRLLTGNYQRRKYAIRKCALAAARRGYKVFGVQHGGWCASGPRARKTYAKYGRSNRCRNGKGGPWANDVYVVSGKCRYRTTQGYCCVPFRYRGRRYRGCARTRRGRTWCATSPDYPRNKLWGWCRGGSRPTPIKISGVTVRSIGCFRDTHRRAVPQMDGRNPLVKDYYRRRKDAIMKCALVAMRFGYRVFAVQHQGWCATGPRAHVTYRKYGRSSRCRSGKGGPWANDVYIVNGFCRRRTTTRYCCSFPFIYKGRRYNSCTRRRHNRPWCALTPNYDRDRKWGNCATRRPVRPPRPVVRPSRGRVIRISIGLKAYGIGCYKDTGRRAIAPLEGRSFLLTGSYRRRRYSIQKCALAAYKRGYKVFAVQHGGWCAASRYGYRTYGRYGRCNRCKNGKGGPWANDVYVLRGSCRVRSNTGHCCAFPFIYKGRRYNRCSRRNHKRPWCALTPNYDLDKRWGNCPGRGRPIKITTTISLQKIGCFKDTYRRAIPQLDGRSPLLRGNYRLRRDAITKCVAEALKRGYRMIGIQHGGWCASGPRAQKTYAKYGRSNRCRNGKGGPWANDVYRISGNCKQRTTTGYCCFPFIYRRRRYNGCARTRRGRRWCAITPNYNKNKLWGYCRGGNRPKPTRVTHGVLIKSIGCYRDTHRRAIPQMDGRNPLVKEYYRRRADAILKCALVALRFGYRVFAVQHQGWCATGPRAHVTYRKYGRSNRCRNGKGGPWANDVYKITGTCRKRTTSRYCCSFPFIYRGRRYNSCTRRRHNRPWCALTPNYDRDKKWGNCAKRRRPVRPVPPAMPHKGARVIRVTASLKAYNIGCYRDTSRRAIPSLEGRSRLLRGSYRRRKYAIRKCALAAQKRGFRVFAVQHQGWCASSRRAHLTYRRYGKSNRCRNGKGGPWANDVYVLRGSCRKRSSNGICCVFPFIYKGKRYNRCTRVNSRRPWCANTPNYNADKLYGFCGRRTVRPIKMTPSIRIQRIGCFRDTYRRAIPQLDGQSVFLRGNYQRRRYAIQKCAYASIKRGYAVFGVQNGGWCASGSRAFRTFAKYGRSNRCRNGKGGPWANDVYRISGKCTRKTTQGYCCVFPFTYRGRGYNRCAKNRRGQAWCYITPDKKHWGYCRGGQKRKDAPITITTILNYLLVLSNSLGCYRDTARRAIPQMDGRNSLVKGYYRRRADAILKCALLALRFGYRVFAVQHQGWCATGPRAHVTYKKYGRSNRCRNGKGGPWANDVYKIAGICRRRTTTRYCCAFPFVYKGRRYNSCTRRRHSRPWCALTPNYDRDKKWGNCARRRKPVRPNPPIVRPPRARVIKVTTGLLAYSIGCYKDTSRRAISPLEGRSRLLKGYYRRRRDAIKKCALAAEKRGYKVFAMQHQGWCASSRRAHLTYRRYGKSNRCRNGKGGPWANTVYVLRGSCRTRTSRRNCCAFPFTYRGKRYNSCTRVRSKRPWCSLTSSYDKDKLYGYCGGRKAPIIRVVPSITVQRIGCFKDTFRRAIPQLDGKSRLLRGNYQRRTYAIQKCVLETVKRGFSVIGVQNGGWCASGPRAHRTFGKYGRSNRCRSGKGGPWANDVYRISGTCRHRTISGECCVPFIYRRRRYNGCARHRSGRKWCYVTPDYRRNRLWGWCRGGTRSPPIKVTTGVRIKRIGCFKDTSRRAIPGVDGRGPLLTGYYRRRSEAIKKCALYAVMYGFRAFAVQHQGWCATGPRAHVTYRKYGKSNRCRNGKGGPWANDVYMISGTCRKRTAKRYCCSFPFIYKGRRYNKCTRRRHNRPWCALTSNYDRDRKWDNCAGRRPVKPVKPVVRPKGRTVRITIGVVAKGIGCYRDTSRRAISTLEGKSRLLKGNYRKRLYAIQKCASAALKRGFRIFAVQHG</sequence>
<feature type="non-terminal residue" evidence="9">
    <location>
        <position position="3153"/>
    </location>
</feature>
<accession>A0ABN8P5M7</accession>
<dbReference type="PROSITE" id="PS00023">
    <property type="entry name" value="FN2_1"/>
    <property type="match status" value="5"/>
</dbReference>
<feature type="domain" description="Fibronectin type-II" evidence="8">
    <location>
        <begin position="1045"/>
        <end position="1091"/>
    </location>
</feature>
<dbReference type="CDD" id="cd00062">
    <property type="entry name" value="FN2"/>
    <property type="match status" value="13"/>
</dbReference>
<dbReference type="PANTHER" id="PTHR22918">
    <property type="entry name" value="SEMINAL PLASMA PROTEIN"/>
    <property type="match status" value="1"/>
</dbReference>
<keyword evidence="4" id="KW-0677">Repeat</keyword>
<feature type="domain" description="Fibronectin type-II" evidence="8">
    <location>
        <begin position="3026"/>
        <end position="3072"/>
    </location>
</feature>
<dbReference type="Gene3D" id="2.10.10.10">
    <property type="entry name" value="Fibronectin, type II, collagen-binding"/>
    <property type="match status" value="18"/>
</dbReference>